<dbReference type="Proteomes" id="UP000034081">
    <property type="component" value="Unassembled WGS sequence"/>
</dbReference>
<evidence type="ECO:0000313" key="4">
    <source>
        <dbReference type="EMBL" id="KKQ84671.1"/>
    </source>
</evidence>
<gene>
    <name evidence="4" type="ORF">UT08_C0015G0007</name>
</gene>
<dbReference type="Gene3D" id="3.40.50.720">
    <property type="entry name" value="NAD(P)-binding Rossmann-like Domain"/>
    <property type="match status" value="1"/>
</dbReference>
<dbReference type="PRINTS" id="PR00080">
    <property type="entry name" value="SDRFAMILY"/>
</dbReference>
<evidence type="ECO:0000256" key="1">
    <source>
        <dbReference type="ARBA" id="ARBA00006484"/>
    </source>
</evidence>
<dbReference type="GO" id="GO:0016020">
    <property type="term" value="C:membrane"/>
    <property type="evidence" value="ECO:0007669"/>
    <property type="project" value="TreeGrafter"/>
</dbReference>
<dbReference type="InterPro" id="IPR020904">
    <property type="entry name" value="Sc_DH/Rdtase_CS"/>
</dbReference>
<dbReference type="PROSITE" id="PS00061">
    <property type="entry name" value="ADH_SHORT"/>
    <property type="match status" value="1"/>
</dbReference>
<reference evidence="4 5" key="1">
    <citation type="journal article" date="2015" name="Nature">
        <title>rRNA introns, odd ribosomes, and small enigmatic genomes across a large radiation of phyla.</title>
        <authorList>
            <person name="Brown C.T."/>
            <person name="Hug L.A."/>
            <person name="Thomas B.C."/>
            <person name="Sharon I."/>
            <person name="Castelle C.J."/>
            <person name="Singh A."/>
            <person name="Wilkins M.J."/>
            <person name="Williams K.H."/>
            <person name="Banfield J.F."/>
        </authorList>
    </citation>
    <scope>NUCLEOTIDE SEQUENCE [LARGE SCALE GENOMIC DNA]</scope>
</reference>
<evidence type="ECO:0000256" key="3">
    <source>
        <dbReference type="RuleBase" id="RU000363"/>
    </source>
</evidence>
<dbReference type="PRINTS" id="PR00081">
    <property type="entry name" value="GDHRDH"/>
</dbReference>
<comment type="caution">
    <text evidence="4">The sequence shown here is derived from an EMBL/GenBank/DDBJ whole genome shotgun (WGS) entry which is preliminary data.</text>
</comment>
<evidence type="ECO:0000313" key="5">
    <source>
        <dbReference type="Proteomes" id="UP000034081"/>
    </source>
</evidence>
<dbReference type="GO" id="GO:0016491">
    <property type="term" value="F:oxidoreductase activity"/>
    <property type="evidence" value="ECO:0007669"/>
    <property type="project" value="UniProtKB-KW"/>
</dbReference>
<dbReference type="InterPro" id="IPR036291">
    <property type="entry name" value="NAD(P)-bd_dom_sf"/>
</dbReference>
<dbReference type="SUPFAM" id="SSF51735">
    <property type="entry name" value="NAD(P)-binding Rossmann-fold domains"/>
    <property type="match status" value="1"/>
</dbReference>
<sequence>MNIKDKVVLITGSNQGLGKVLAKKVANEGAKVILLARRKNLLKEVKKEILREKGVADYFVCDIRDSNRVKETVKKITKNYKKIDILVNNAGVWTDDESEKKRPELRKNAFDTNVFGHVQVTEEILPHLNKNESIIINTISTAGVPDIPSGNNLMWKSYGASKWGMVGYTQALRESLRDTNTKVIQYFPGGFESNLYENAGRENPHNQPWMMKTEDVADIIIFALTRPKDVYMEKIVVSKKK</sequence>
<dbReference type="PANTHER" id="PTHR44196">
    <property type="entry name" value="DEHYDROGENASE/REDUCTASE SDR FAMILY MEMBER 7B"/>
    <property type="match status" value="1"/>
</dbReference>
<dbReference type="CDD" id="cd05233">
    <property type="entry name" value="SDR_c"/>
    <property type="match status" value="1"/>
</dbReference>
<protein>
    <submittedName>
        <fullName evidence="4">Short-chain dehydrogenase/reductase SDR</fullName>
    </submittedName>
</protein>
<dbReference type="EMBL" id="LBVL01000015">
    <property type="protein sequence ID" value="KKQ84671.1"/>
    <property type="molecule type" value="Genomic_DNA"/>
</dbReference>
<dbReference type="Pfam" id="PF00106">
    <property type="entry name" value="adh_short"/>
    <property type="match status" value="1"/>
</dbReference>
<dbReference type="InterPro" id="IPR002347">
    <property type="entry name" value="SDR_fam"/>
</dbReference>
<dbReference type="STRING" id="1618570.UT08_C0015G0007"/>
<dbReference type="AlphaFoldDB" id="A0A0G0P5U8"/>
<evidence type="ECO:0000256" key="2">
    <source>
        <dbReference type="ARBA" id="ARBA00023002"/>
    </source>
</evidence>
<accession>A0A0G0P5U8</accession>
<dbReference type="PANTHER" id="PTHR44196:SF1">
    <property type="entry name" value="DEHYDROGENASE_REDUCTASE SDR FAMILY MEMBER 7B"/>
    <property type="match status" value="1"/>
</dbReference>
<organism evidence="4 5">
    <name type="scientific">Candidatus Woesebacteria bacterium GW2011_GWB1_38_8</name>
    <dbReference type="NCBI Taxonomy" id="1618570"/>
    <lineage>
        <taxon>Bacteria</taxon>
        <taxon>Candidatus Woeseibacteriota</taxon>
    </lineage>
</organism>
<keyword evidence="2" id="KW-0560">Oxidoreductase</keyword>
<proteinExistence type="inferred from homology"/>
<comment type="similarity">
    <text evidence="1 3">Belongs to the short-chain dehydrogenases/reductases (SDR) family.</text>
</comment>
<name>A0A0G0P5U8_9BACT</name>